<dbReference type="GO" id="GO:0015934">
    <property type="term" value="C:large ribosomal subunit"/>
    <property type="evidence" value="ECO:0007669"/>
    <property type="project" value="UniProtKB-ARBA"/>
</dbReference>
<organism evidence="4 5">
    <name type="scientific">Odobenus rosmarus divergens</name>
    <name type="common">Pacific walrus</name>
    <dbReference type="NCBI Taxonomy" id="9708"/>
    <lineage>
        <taxon>Eukaryota</taxon>
        <taxon>Metazoa</taxon>
        <taxon>Chordata</taxon>
        <taxon>Craniata</taxon>
        <taxon>Vertebrata</taxon>
        <taxon>Euteleostomi</taxon>
        <taxon>Mammalia</taxon>
        <taxon>Eutheria</taxon>
        <taxon>Laurasiatheria</taxon>
        <taxon>Carnivora</taxon>
        <taxon>Caniformia</taxon>
        <taxon>Pinnipedia</taxon>
        <taxon>Odobenidae</taxon>
        <taxon>Odobenus</taxon>
    </lineage>
</organism>
<protein>
    <submittedName>
        <fullName evidence="5">60S ribosomal protein L10-like</fullName>
    </submittedName>
</protein>
<dbReference type="CDD" id="cd01433">
    <property type="entry name" value="Ribosomal_L16_L10e"/>
    <property type="match status" value="1"/>
</dbReference>
<evidence type="ECO:0000313" key="5">
    <source>
        <dbReference type="RefSeq" id="XP_004402313.1"/>
    </source>
</evidence>
<keyword evidence="2" id="KW-0689">Ribosomal protein</keyword>
<accession>A0A9B0GN47</accession>
<evidence type="ECO:0000313" key="4">
    <source>
        <dbReference type="Proteomes" id="UP000245340"/>
    </source>
</evidence>
<dbReference type="SUPFAM" id="SSF54686">
    <property type="entry name" value="Ribosomal protein L16p/L10e"/>
    <property type="match status" value="1"/>
</dbReference>
<dbReference type="InterPro" id="IPR001197">
    <property type="entry name" value="Ribosomal_uL16_euk_arch"/>
</dbReference>
<dbReference type="GO" id="GO:0006412">
    <property type="term" value="P:translation"/>
    <property type="evidence" value="ECO:0007669"/>
    <property type="project" value="InterPro"/>
</dbReference>
<dbReference type="Proteomes" id="UP000245340">
    <property type="component" value="Unplaced"/>
</dbReference>
<gene>
    <name evidence="5" type="primary">LOC101376725</name>
</gene>
<sequence>MQEENRDMLKSLTQAEDQDEISKLLPVKGQTVHALGFSSFTATGFCLCSIKAAISSMLTNETTVQIWPVGHEFPTHPMLTCAGADRLQTGMWSAFGKPQSTVAKIHIGQVIMSISIKLKNKEHGTEALCRNKFKFSGHQKIHISKKWGFSRFNYEEFEDMVAERQLLPDNYGVEYIPNHRPRDKWETAFMRILALLPPYSCTPINPTS</sequence>
<name>A0A9B0GN47_ODORO</name>
<dbReference type="Pfam" id="PF00252">
    <property type="entry name" value="Ribosomal_L16"/>
    <property type="match status" value="1"/>
</dbReference>
<dbReference type="AlphaFoldDB" id="A0A9B0GN47"/>
<dbReference type="PANTHER" id="PTHR11726">
    <property type="entry name" value="60S RIBOSOMAL PROTEIN L10"/>
    <property type="match status" value="1"/>
</dbReference>
<comment type="similarity">
    <text evidence="1">Belongs to the universal ribosomal protein uL16 family.</text>
</comment>
<evidence type="ECO:0000256" key="3">
    <source>
        <dbReference type="ARBA" id="ARBA00023274"/>
    </source>
</evidence>
<evidence type="ECO:0000256" key="2">
    <source>
        <dbReference type="ARBA" id="ARBA00022980"/>
    </source>
</evidence>
<keyword evidence="3" id="KW-0687">Ribonucleoprotein</keyword>
<dbReference type="Gene3D" id="3.90.1170.10">
    <property type="entry name" value="Ribosomal protein L10e/L16"/>
    <property type="match status" value="1"/>
</dbReference>
<dbReference type="Gene3D" id="3.30.60.300">
    <property type="match status" value="1"/>
</dbReference>
<evidence type="ECO:0000256" key="1">
    <source>
        <dbReference type="ARBA" id="ARBA00008931"/>
    </source>
</evidence>
<dbReference type="RefSeq" id="XP_004402313.1">
    <property type="nucleotide sequence ID" value="XM_004402256.1"/>
</dbReference>
<dbReference type="InterPro" id="IPR047873">
    <property type="entry name" value="Ribosomal_uL16"/>
</dbReference>
<keyword evidence="4" id="KW-1185">Reference proteome</keyword>
<reference evidence="5" key="1">
    <citation type="submission" date="2025-08" db="UniProtKB">
        <authorList>
            <consortium name="RefSeq"/>
        </authorList>
    </citation>
    <scope>IDENTIFICATION</scope>
</reference>
<dbReference type="InterPro" id="IPR036920">
    <property type="entry name" value="Ribosomal_uL16_sf"/>
</dbReference>
<proteinExistence type="inferred from homology"/>
<dbReference type="GO" id="GO:0003735">
    <property type="term" value="F:structural constituent of ribosome"/>
    <property type="evidence" value="ECO:0007669"/>
    <property type="project" value="InterPro"/>
</dbReference>
<dbReference type="InterPro" id="IPR016180">
    <property type="entry name" value="Ribosomal_uL16_dom"/>
</dbReference>